<evidence type="ECO:0000313" key="1">
    <source>
        <dbReference type="EMBL" id="KAF2029016.1"/>
    </source>
</evidence>
<sequence length="125" mass="13651">MGELSWDHILPSGLVISRVVSTQQVEHWTPSLSSLVKSCVNDDPQASSIEFRAPLSHDAASAYWKSLSKDIAGPQPMVFLFALHDPQAEGQAIKRGAIGTIQLGSNPKATHIHKTEVRKLLIRSD</sequence>
<dbReference type="Gene3D" id="3.40.630.30">
    <property type="match status" value="1"/>
</dbReference>
<organism evidence="1 2">
    <name type="scientific">Setomelanomma holmii</name>
    <dbReference type="NCBI Taxonomy" id="210430"/>
    <lineage>
        <taxon>Eukaryota</taxon>
        <taxon>Fungi</taxon>
        <taxon>Dikarya</taxon>
        <taxon>Ascomycota</taxon>
        <taxon>Pezizomycotina</taxon>
        <taxon>Dothideomycetes</taxon>
        <taxon>Pleosporomycetidae</taxon>
        <taxon>Pleosporales</taxon>
        <taxon>Pleosporineae</taxon>
        <taxon>Phaeosphaeriaceae</taxon>
        <taxon>Setomelanomma</taxon>
    </lineage>
</organism>
<dbReference type="Proteomes" id="UP000799777">
    <property type="component" value="Unassembled WGS sequence"/>
</dbReference>
<dbReference type="OrthoDB" id="41532at2759"/>
<comment type="caution">
    <text evidence="1">The sequence shown here is derived from an EMBL/GenBank/DDBJ whole genome shotgun (WGS) entry which is preliminary data.</text>
</comment>
<dbReference type="AlphaFoldDB" id="A0A9P4H9C6"/>
<gene>
    <name evidence="1" type="ORF">EK21DRAFT_113390</name>
</gene>
<protein>
    <submittedName>
        <fullName evidence="1">Uncharacterized protein</fullName>
    </submittedName>
</protein>
<proteinExistence type="predicted"/>
<evidence type="ECO:0000313" key="2">
    <source>
        <dbReference type="Proteomes" id="UP000799777"/>
    </source>
</evidence>
<name>A0A9P4H9C6_9PLEO</name>
<reference evidence="1" key="1">
    <citation type="journal article" date="2020" name="Stud. Mycol.">
        <title>101 Dothideomycetes genomes: a test case for predicting lifestyles and emergence of pathogens.</title>
        <authorList>
            <person name="Haridas S."/>
            <person name="Albert R."/>
            <person name="Binder M."/>
            <person name="Bloem J."/>
            <person name="Labutti K."/>
            <person name="Salamov A."/>
            <person name="Andreopoulos B."/>
            <person name="Baker S."/>
            <person name="Barry K."/>
            <person name="Bills G."/>
            <person name="Bluhm B."/>
            <person name="Cannon C."/>
            <person name="Castanera R."/>
            <person name="Culley D."/>
            <person name="Daum C."/>
            <person name="Ezra D."/>
            <person name="Gonzalez J."/>
            <person name="Henrissat B."/>
            <person name="Kuo A."/>
            <person name="Liang C."/>
            <person name="Lipzen A."/>
            <person name="Lutzoni F."/>
            <person name="Magnuson J."/>
            <person name="Mondo S."/>
            <person name="Nolan M."/>
            <person name="Ohm R."/>
            <person name="Pangilinan J."/>
            <person name="Park H.-J."/>
            <person name="Ramirez L."/>
            <person name="Alfaro M."/>
            <person name="Sun H."/>
            <person name="Tritt A."/>
            <person name="Yoshinaga Y."/>
            <person name="Zwiers L.-H."/>
            <person name="Turgeon B."/>
            <person name="Goodwin S."/>
            <person name="Spatafora J."/>
            <person name="Crous P."/>
            <person name="Grigoriev I."/>
        </authorList>
    </citation>
    <scope>NUCLEOTIDE SEQUENCE</scope>
    <source>
        <strain evidence="1">CBS 110217</strain>
    </source>
</reference>
<keyword evidence="2" id="KW-1185">Reference proteome</keyword>
<dbReference type="EMBL" id="ML978206">
    <property type="protein sequence ID" value="KAF2029016.1"/>
    <property type="molecule type" value="Genomic_DNA"/>
</dbReference>
<accession>A0A9P4H9C6</accession>